<keyword evidence="2" id="KW-1185">Reference proteome</keyword>
<dbReference type="OrthoDB" id="4584900at2759"/>
<protein>
    <submittedName>
        <fullName evidence="1">Uncharacterized protein</fullName>
    </submittedName>
</protein>
<dbReference type="Proteomes" id="UP000799302">
    <property type="component" value="Unassembled WGS sequence"/>
</dbReference>
<sequence length="64" mass="6559">MWSADSATGALTPTWINTNGIHTVTSLVLVPGSSAIVLVGDVGIFEATYSTGTQVSFTLTNISS</sequence>
<evidence type="ECO:0000313" key="2">
    <source>
        <dbReference type="Proteomes" id="UP000799302"/>
    </source>
</evidence>
<evidence type="ECO:0000313" key="1">
    <source>
        <dbReference type="EMBL" id="KAF2668370.1"/>
    </source>
</evidence>
<organism evidence="1 2">
    <name type="scientific">Microthyrium microscopicum</name>
    <dbReference type="NCBI Taxonomy" id="703497"/>
    <lineage>
        <taxon>Eukaryota</taxon>
        <taxon>Fungi</taxon>
        <taxon>Dikarya</taxon>
        <taxon>Ascomycota</taxon>
        <taxon>Pezizomycotina</taxon>
        <taxon>Dothideomycetes</taxon>
        <taxon>Dothideomycetes incertae sedis</taxon>
        <taxon>Microthyriales</taxon>
        <taxon>Microthyriaceae</taxon>
        <taxon>Microthyrium</taxon>
    </lineage>
</organism>
<dbReference type="AlphaFoldDB" id="A0A6A6U8S0"/>
<accession>A0A6A6U8S0</accession>
<gene>
    <name evidence="1" type="ORF">BT63DRAFT_274230</name>
</gene>
<reference evidence="1" key="1">
    <citation type="journal article" date="2020" name="Stud. Mycol.">
        <title>101 Dothideomycetes genomes: a test case for predicting lifestyles and emergence of pathogens.</title>
        <authorList>
            <person name="Haridas S."/>
            <person name="Albert R."/>
            <person name="Binder M."/>
            <person name="Bloem J."/>
            <person name="Labutti K."/>
            <person name="Salamov A."/>
            <person name="Andreopoulos B."/>
            <person name="Baker S."/>
            <person name="Barry K."/>
            <person name="Bills G."/>
            <person name="Bluhm B."/>
            <person name="Cannon C."/>
            <person name="Castanera R."/>
            <person name="Culley D."/>
            <person name="Daum C."/>
            <person name="Ezra D."/>
            <person name="Gonzalez J."/>
            <person name="Henrissat B."/>
            <person name="Kuo A."/>
            <person name="Liang C."/>
            <person name="Lipzen A."/>
            <person name="Lutzoni F."/>
            <person name="Magnuson J."/>
            <person name="Mondo S."/>
            <person name="Nolan M."/>
            <person name="Ohm R."/>
            <person name="Pangilinan J."/>
            <person name="Park H.-J."/>
            <person name="Ramirez L."/>
            <person name="Alfaro M."/>
            <person name="Sun H."/>
            <person name="Tritt A."/>
            <person name="Yoshinaga Y."/>
            <person name="Zwiers L.-H."/>
            <person name="Turgeon B."/>
            <person name="Goodwin S."/>
            <person name="Spatafora J."/>
            <person name="Crous P."/>
            <person name="Grigoriev I."/>
        </authorList>
    </citation>
    <scope>NUCLEOTIDE SEQUENCE</scope>
    <source>
        <strain evidence="1">CBS 115976</strain>
    </source>
</reference>
<dbReference type="EMBL" id="MU004236">
    <property type="protein sequence ID" value="KAF2668370.1"/>
    <property type="molecule type" value="Genomic_DNA"/>
</dbReference>
<name>A0A6A6U8S0_9PEZI</name>
<proteinExistence type="predicted"/>